<organism evidence="2 3">
    <name type="scientific">Bonamia ostreae</name>
    <dbReference type="NCBI Taxonomy" id="126728"/>
    <lineage>
        <taxon>Eukaryota</taxon>
        <taxon>Sar</taxon>
        <taxon>Rhizaria</taxon>
        <taxon>Endomyxa</taxon>
        <taxon>Ascetosporea</taxon>
        <taxon>Haplosporida</taxon>
        <taxon>Bonamia</taxon>
    </lineage>
</organism>
<evidence type="ECO:0000256" key="1">
    <source>
        <dbReference type="SAM" id="Coils"/>
    </source>
</evidence>
<feature type="coiled-coil region" evidence="1">
    <location>
        <begin position="149"/>
        <end position="190"/>
    </location>
</feature>
<evidence type="ECO:0000313" key="2">
    <source>
        <dbReference type="EMBL" id="MES1919147.1"/>
    </source>
</evidence>
<dbReference type="Proteomes" id="UP001439008">
    <property type="component" value="Unassembled WGS sequence"/>
</dbReference>
<accession>A0ABV2AIS1</accession>
<sequence length="798" mass="87889">MAIPVNILKEILDTDLEKTLGKHILQGTTNTTFNFTLLKDGETLTLDGTEVISAVVIYNIRYETQQGKRVRVDDGNYVLKTGDSKYNITISGNEIVLPFAEEFTNAFGLCKLIIKIDNGNVIYTYSMNYNVDENMAYSPISTPNNLPTYNDVKQQVDALTADNQQIKADLTQAETDIAENEQNLNDKADKDLSNIPEFDTAADGDMFYKKGGKLDVAPLKINDATKVISSPYSIEVPPNTLHIGDNTSLKENGGFLENHTRTLDKNYLMLDYENDPQTGTKKPIYYARGAMERYEDQPNSSTVMNNVNIINLGTPSFDHQAQAIYFKFVNAVNKFKMKININGNDVAYYPSKTAWNDDAEDGYNVGTNLQKITLEPFWSHLVEYNMRLYIKADSQINLLGNGTLPYIALDINRITRHNIALADDITGGETAEDIRNKLQTLTGDDRLDASAVKNLPSGGTVDNTYLTFKKSLGVTALNKTGNTINANTFVFVSPQPDGTFHMQLITKNTKYSGELFGMLRVSTANNNTGDVQLIATLQTGVTAASEGMGAWIGFDSDIPGDNSISINTKDQIPQLFGRCGVFGAVNSIGEYNASFNALEVQSSYLVINHHDKDIDYHSSLPTTISTEALFVYLHANLTTGGQGTIFQQLPALSDVVKGTQIWVNNESTTESNKVTLQANGTDKINNASTYDVLGQKHKVLLVATSNEWSVFYDSSTTGTYDDTQVKADIAANKSEIERLKTDISSGGLPTYVFRDKGVPVLPATSTQNYKAYYIHSIVLPDSTQVIDIPSGTIEDTIF</sequence>
<evidence type="ECO:0008006" key="4">
    <source>
        <dbReference type="Google" id="ProtNLM"/>
    </source>
</evidence>
<reference evidence="2 3" key="1">
    <citation type="journal article" date="2024" name="BMC Biol.">
        <title>Comparative genomics of Ascetosporea gives new insight into the evolutionary basis for animal parasitism in Rhizaria.</title>
        <authorList>
            <person name="Hiltunen Thoren M."/>
            <person name="Onut-Brannstrom I."/>
            <person name="Alfjorden A."/>
            <person name="Peckova H."/>
            <person name="Swords F."/>
            <person name="Hooper C."/>
            <person name="Holzer A.S."/>
            <person name="Bass D."/>
            <person name="Burki F."/>
        </authorList>
    </citation>
    <scope>NUCLEOTIDE SEQUENCE [LARGE SCALE GENOMIC DNA]</scope>
    <source>
        <strain evidence="2">20-A016</strain>
    </source>
</reference>
<dbReference type="EMBL" id="JBDODL010000210">
    <property type="protein sequence ID" value="MES1919147.1"/>
    <property type="molecule type" value="Genomic_DNA"/>
</dbReference>
<comment type="caution">
    <text evidence="2">The sequence shown here is derived from an EMBL/GenBank/DDBJ whole genome shotgun (WGS) entry which is preliminary data.</text>
</comment>
<evidence type="ECO:0000313" key="3">
    <source>
        <dbReference type="Proteomes" id="UP001439008"/>
    </source>
</evidence>
<feature type="non-terminal residue" evidence="2">
    <location>
        <position position="798"/>
    </location>
</feature>
<gene>
    <name evidence="2" type="ORF">MHBO_001011</name>
</gene>
<proteinExistence type="predicted"/>
<keyword evidence="3" id="KW-1185">Reference proteome</keyword>
<name>A0ABV2AIS1_9EUKA</name>
<protein>
    <recommendedName>
        <fullName evidence="4">BppU N-terminal domain-containing protein</fullName>
    </recommendedName>
</protein>
<keyword evidence="1" id="KW-0175">Coiled coil</keyword>